<organism evidence="1 2">
    <name type="scientific">Zymoseptoria tritici (strain CBS 115943 / IPO323)</name>
    <name type="common">Speckled leaf blotch fungus</name>
    <name type="synonym">Septoria tritici</name>
    <dbReference type="NCBI Taxonomy" id="336722"/>
    <lineage>
        <taxon>Eukaryota</taxon>
        <taxon>Fungi</taxon>
        <taxon>Dikarya</taxon>
        <taxon>Ascomycota</taxon>
        <taxon>Pezizomycotina</taxon>
        <taxon>Dothideomycetes</taxon>
        <taxon>Dothideomycetidae</taxon>
        <taxon>Mycosphaerellales</taxon>
        <taxon>Mycosphaerellaceae</taxon>
        <taxon>Zymoseptoria</taxon>
    </lineage>
</organism>
<proteinExistence type="predicted"/>
<dbReference type="PANTHER" id="PTHR42085:SF2">
    <property type="entry name" value="F-BOX DOMAIN-CONTAINING PROTEIN"/>
    <property type="match status" value="1"/>
</dbReference>
<reference evidence="1 2" key="1">
    <citation type="journal article" date="2011" name="PLoS Genet.">
        <title>Finished genome of the fungal wheat pathogen Mycosphaerella graminicola reveals dispensome structure, chromosome plasticity, and stealth pathogenesis.</title>
        <authorList>
            <person name="Goodwin S.B."/>
            <person name="Ben M'barek S."/>
            <person name="Dhillon B."/>
            <person name="Wittenberg A.H.J."/>
            <person name="Crane C.F."/>
            <person name="Hane J.K."/>
            <person name="Foster A.J."/>
            <person name="Van der Lee T.A.J."/>
            <person name="Grimwood J."/>
            <person name="Aerts A."/>
            <person name="Antoniw J."/>
            <person name="Bailey A."/>
            <person name="Bluhm B."/>
            <person name="Bowler J."/>
            <person name="Bristow J."/>
            <person name="van der Burgt A."/>
            <person name="Canto-Canche B."/>
            <person name="Churchill A.C.L."/>
            <person name="Conde-Ferraez L."/>
            <person name="Cools H.J."/>
            <person name="Coutinho P.M."/>
            <person name="Csukai M."/>
            <person name="Dehal P."/>
            <person name="De Wit P."/>
            <person name="Donzelli B."/>
            <person name="van de Geest H.C."/>
            <person name="van Ham R.C.H.J."/>
            <person name="Hammond-Kosack K.E."/>
            <person name="Henrissat B."/>
            <person name="Kilian A."/>
            <person name="Kobayashi A.K."/>
            <person name="Koopmann E."/>
            <person name="Kourmpetis Y."/>
            <person name="Kuzniar A."/>
            <person name="Lindquist E."/>
            <person name="Lombard V."/>
            <person name="Maliepaard C."/>
            <person name="Martins N."/>
            <person name="Mehrabi R."/>
            <person name="Nap J.P.H."/>
            <person name="Ponomarenko A."/>
            <person name="Rudd J.J."/>
            <person name="Salamov A."/>
            <person name="Schmutz J."/>
            <person name="Schouten H.J."/>
            <person name="Shapiro H."/>
            <person name="Stergiopoulos I."/>
            <person name="Torriani S.F.F."/>
            <person name="Tu H."/>
            <person name="de Vries R.P."/>
            <person name="Waalwijk C."/>
            <person name="Ware S.B."/>
            <person name="Wiebenga A."/>
            <person name="Zwiers L.-H."/>
            <person name="Oliver R.P."/>
            <person name="Grigoriev I.V."/>
            <person name="Kema G.H.J."/>
        </authorList>
    </citation>
    <scope>NUCLEOTIDE SEQUENCE [LARGE SCALE GENOMIC DNA]</scope>
    <source>
        <strain evidence="2">CBS 115943 / IPO323</strain>
    </source>
</reference>
<dbReference type="EMBL" id="CM001201">
    <property type="protein sequence ID" value="EGP86528.1"/>
    <property type="molecule type" value="Genomic_DNA"/>
</dbReference>
<dbReference type="RefSeq" id="XP_003851552.1">
    <property type="nucleotide sequence ID" value="XM_003851504.1"/>
</dbReference>
<evidence type="ECO:0000313" key="2">
    <source>
        <dbReference type="Proteomes" id="UP000008062"/>
    </source>
</evidence>
<dbReference type="Proteomes" id="UP000008062">
    <property type="component" value="Chromosome 6"/>
</dbReference>
<dbReference type="HOGENOM" id="CLU_545376_0_0_1"/>
<name>F9XDP2_ZYMTI</name>
<keyword evidence="2" id="KW-1185">Reference proteome</keyword>
<dbReference type="AlphaFoldDB" id="F9XDP2"/>
<protein>
    <submittedName>
        <fullName evidence="1">Uncharacterized protein</fullName>
    </submittedName>
</protein>
<dbReference type="InterPro" id="IPR038883">
    <property type="entry name" value="AN11006-like"/>
</dbReference>
<dbReference type="OrthoDB" id="3642416at2759"/>
<evidence type="ECO:0000313" key="1">
    <source>
        <dbReference type="EMBL" id="EGP86528.1"/>
    </source>
</evidence>
<gene>
    <name evidence="1" type="ORF">MYCGRDRAFT_93989</name>
</gene>
<dbReference type="PANTHER" id="PTHR42085">
    <property type="entry name" value="F-BOX DOMAIN-CONTAINING PROTEIN"/>
    <property type="match status" value="1"/>
</dbReference>
<dbReference type="GeneID" id="13402154"/>
<dbReference type="InParanoid" id="F9XDP2"/>
<sequence length="500" mass="57458">MASTTTTTATTAPTNCRLLTLPPELRNRIYRFCTVYDDPVVVIERLPSTYQYPDFPIRWKPYYVPALALTNYQIRTEVLSIYYSANTFQVFSVNNFTGQELYECKISLRRERLRHWIKHIGPSVKHLQNITLALLPTPTNEFTTHAVSRAYQLTASINAKGRVEVEVLYIPKNYRLIKFHLIYPRACVCGIEARVNPGKRSKKRMDGKALIEAATEFYEHFTKYGMSESTEILPSLDLQSHTNINTTKSHQHNLHKMASASTDAAQMKCHLLDLCPELRNYIWRLCTVFEKPIHVVRTHVDDDGHIPDDDEYKPYFEPALARTNHQVRSECLPIFYSENIFQLAHLYEFESRKDLSFVHHDNAIQRITHWRRHLGPSLQHLREVRLDRPPTQIYDVTHLLSASGTPANRVHYFSAKLHSDGTLIMELLAHDRKVTGTMAVTPVCLCGLKKFARARGVGKKRPNGKVVLDLASEVSEHYDSRSCEVNCKSCGLEVIHAWIG</sequence>
<dbReference type="KEGG" id="ztr:MYCGRDRAFT_93989"/>
<accession>F9XDP2</accession>